<evidence type="ECO:0000313" key="3">
    <source>
        <dbReference type="EMBL" id="TKW49679.1"/>
    </source>
</evidence>
<dbReference type="PANTHER" id="PTHR43736:SF1">
    <property type="entry name" value="DIHYDRONEOPTERIN TRIPHOSPHATE DIPHOSPHATASE"/>
    <property type="match status" value="1"/>
</dbReference>
<dbReference type="PROSITE" id="PS51462">
    <property type="entry name" value="NUDIX"/>
    <property type="match status" value="1"/>
</dbReference>
<evidence type="ECO:0000313" key="4">
    <source>
        <dbReference type="Proteomes" id="UP000310108"/>
    </source>
</evidence>
<dbReference type="EMBL" id="PJEX01000498">
    <property type="protein sequence ID" value="TKW49679.1"/>
    <property type="molecule type" value="Genomic_DNA"/>
</dbReference>
<dbReference type="CDD" id="cd02883">
    <property type="entry name" value="NUDIX_Hydrolase"/>
    <property type="match status" value="1"/>
</dbReference>
<dbReference type="InterPro" id="IPR000086">
    <property type="entry name" value="NUDIX_hydrolase_dom"/>
</dbReference>
<feature type="domain" description="Nudix hydrolase" evidence="2">
    <location>
        <begin position="51"/>
        <end position="210"/>
    </location>
</feature>
<accession>A0A4U6X4G1</accession>
<dbReference type="Pfam" id="PF00293">
    <property type="entry name" value="NUDIX"/>
    <property type="match status" value="1"/>
</dbReference>
<keyword evidence="4" id="KW-1185">Reference proteome</keyword>
<reference evidence="3 4" key="1">
    <citation type="journal article" date="2019" name="PLoS ONE">
        <title>Comparative genome analysis indicates high evolutionary potential of pathogenicity genes in Colletotrichum tanaceti.</title>
        <authorList>
            <person name="Lelwala R.V."/>
            <person name="Korhonen P.K."/>
            <person name="Young N.D."/>
            <person name="Scott J.B."/>
            <person name="Ades P.A."/>
            <person name="Gasser R.B."/>
            <person name="Taylor P.W.J."/>
        </authorList>
    </citation>
    <scope>NUCLEOTIDE SEQUENCE [LARGE SCALE GENOMIC DNA]</scope>
    <source>
        <strain evidence="3">BRIP57314</strain>
    </source>
</reference>
<evidence type="ECO:0000256" key="1">
    <source>
        <dbReference type="SAM" id="MobiDB-lite"/>
    </source>
</evidence>
<evidence type="ECO:0000259" key="2">
    <source>
        <dbReference type="PROSITE" id="PS51462"/>
    </source>
</evidence>
<feature type="region of interest" description="Disordered" evidence="1">
    <location>
        <begin position="1"/>
        <end position="25"/>
    </location>
</feature>
<feature type="region of interest" description="Disordered" evidence="1">
    <location>
        <begin position="151"/>
        <end position="172"/>
    </location>
</feature>
<comment type="caution">
    <text evidence="3">The sequence shown here is derived from an EMBL/GenBank/DDBJ whole genome shotgun (WGS) entry which is preliminary data.</text>
</comment>
<feature type="compositionally biased region" description="Low complexity" evidence="1">
    <location>
        <begin position="1"/>
        <end position="13"/>
    </location>
</feature>
<name>A0A4U6X4G1_9PEZI</name>
<protein>
    <recommendedName>
        <fullName evidence="2">Nudix hydrolase domain-containing protein</fullName>
    </recommendedName>
</protein>
<dbReference type="PANTHER" id="PTHR43736">
    <property type="entry name" value="ADP-RIBOSE PYROPHOSPHATASE"/>
    <property type="match status" value="1"/>
</dbReference>
<organism evidence="3 4">
    <name type="scientific">Colletotrichum tanaceti</name>
    <dbReference type="NCBI Taxonomy" id="1306861"/>
    <lineage>
        <taxon>Eukaryota</taxon>
        <taxon>Fungi</taxon>
        <taxon>Dikarya</taxon>
        <taxon>Ascomycota</taxon>
        <taxon>Pezizomycotina</taxon>
        <taxon>Sordariomycetes</taxon>
        <taxon>Hypocreomycetidae</taxon>
        <taxon>Glomerellales</taxon>
        <taxon>Glomerellaceae</taxon>
        <taxon>Colletotrichum</taxon>
        <taxon>Colletotrichum destructivum species complex</taxon>
    </lineage>
</organism>
<proteinExistence type="predicted"/>
<dbReference type="Gene3D" id="3.90.79.10">
    <property type="entry name" value="Nucleoside Triphosphate Pyrophosphohydrolase"/>
    <property type="match status" value="1"/>
</dbReference>
<dbReference type="AlphaFoldDB" id="A0A4U6X4G1"/>
<gene>
    <name evidence="3" type="ORF">CTA1_8900</name>
</gene>
<sequence>MTETTTTTTTTTTQQPAPKMPPPAFRLAHPPSLESYNTPARAWLAAHAKPWDGLATGALVFDRRGRVLLLQRAAHDSMPLRWETPGGGADDDDPSLLAACARELWEEAGLEAVRVVRVVSEGAATEPGSVFTNRTGTVVWCRFAFEVRVRQTGDGDGDGNGDGNGDGDGDEMQVRIDPDEHADYVWASEEEVRRERVGDKEIPITNGQMARLILDGFRRRREEPVEGEGEVVQG</sequence>
<feature type="compositionally biased region" description="Acidic residues" evidence="1">
    <location>
        <begin position="155"/>
        <end position="171"/>
    </location>
</feature>
<dbReference type="SUPFAM" id="SSF55811">
    <property type="entry name" value="Nudix"/>
    <property type="match status" value="1"/>
</dbReference>
<dbReference type="Proteomes" id="UP000310108">
    <property type="component" value="Unassembled WGS sequence"/>
</dbReference>
<dbReference type="InterPro" id="IPR015797">
    <property type="entry name" value="NUDIX_hydrolase-like_dom_sf"/>
</dbReference>